<feature type="non-terminal residue" evidence="2">
    <location>
        <position position="1"/>
    </location>
</feature>
<sequence length="107" mass="11780">VTKIVALALGQIYDANKQRCRQHALVLALKQFIAKHNATDLDKVQCFAQDPQYEPVDKQVLAERGITVVNDPRGILEIDETSVVVTFSAAIPVWALIADMARPAIIV</sequence>
<dbReference type="PANTHER" id="PTHR42080">
    <property type="entry name" value="SRR1 DOMAIN-CONTAINING PROTEIN"/>
    <property type="match status" value="1"/>
</dbReference>
<dbReference type="PANTHER" id="PTHR42080:SF1">
    <property type="entry name" value="SRR1-LIKE DOMAIN-CONTAINING PROTEIN"/>
    <property type="match status" value="1"/>
</dbReference>
<accession>A0AAN6S1B9</accession>
<name>A0AAN6S1B9_9PEZI</name>
<organism evidence="2 3">
    <name type="scientific">Diplogelasinospora grovesii</name>
    <dbReference type="NCBI Taxonomy" id="303347"/>
    <lineage>
        <taxon>Eukaryota</taxon>
        <taxon>Fungi</taxon>
        <taxon>Dikarya</taxon>
        <taxon>Ascomycota</taxon>
        <taxon>Pezizomycotina</taxon>
        <taxon>Sordariomycetes</taxon>
        <taxon>Sordariomycetidae</taxon>
        <taxon>Sordariales</taxon>
        <taxon>Diplogelasinosporaceae</taxon>
        <taxon>Diplogelasinospora</taxon>
    </lineage>
</organism>
<gene>
    <name evidence="2" type="ORF">QBC46DRAFT_218364</name>
</gene>
<feature type="non-terminal residue" evidence="2">
    <location>
        <position position="107"/>
    </location>
</feature>
<dbReference type="AlphaFoldDB" id="A0AAN6S1B9"/>
<dbReference type="InterPro" id="IPR012942">
    <property type="entry name" value="SRR1-like"/>
</dbReference>
<comment type="caution">
    <text evidence="2">The sequence shown here is derived from an EMBL/GenBank/DDBJ whole genome shotgun (WGS) entry which is preliminary data.</text>
</comment>
<reference evidence="3" key="1">
    <citation type="journal article" date="2023" name="Mol. Phylogenet. Evol.">
        <title>Genome-scale phylogeny and comparative genomics of the fungal order Sordariales.</title>
        <authorList>
            <person name="Hensen N."/>
            <person name="Bonometti L."/>
            <person name="Westerberg I."/>
            <person name="Brannstrom I.O."/>
            <person name="Guillou S."/>
            <person name="Cros-Aarteil S."/>
            <person name="Calhoun S."/>
            <person name="Haridas S."/>
            <person name="Kuo A."/>
            <person name="Mondo S."/>
            <person name="Pangilinan J."/>
            <person name="Riley R."/>
            <person name="LaButti K."/>
            <person name="Andreopoulos B."/>
            <person name="Lipzen A."/>
            <person name="Chen C."/>
            <person name="Yan M."/>
            <person name="Daum C."/>
            <person name="Ng V."/>
            <person name="Clum A."/>
            <person name="Steindorff A."/>
            <person name="Ohm R.A."/>
            <person name="Martin F."/>
            <person name="Silar P."/>
            <person name="Natvig D.O."/>
            <person name="Lalanne C."/>
            <person name="Gautier V."/>
            <person name="Ament-Velasquez S.L."/>
            <person name="Kruys A."/>
            <person name="Hutchinson M.I."/>
            <person name="Powell A.J."/>
            <person name="Barry K."/>
            <person name="Miller A.N."/>
            <person name="Grigoriev I.V."/>
            <person name="Debuchy R."/>
            <person name="Gladieux P."/>
            <person name="Hiltunen Thoren M."/>
            <person name="Johannesson H."/>
        </authorList>
    </citation>
    <scope>NUCLEOTIDE SEQUENCE [LARGE SCALE GENOMIC DNA]</scope>
    <source>
        <strain evidence="3">CBS 340.73</strain>
    </source>
</reference>
<dbReference type="EMBL" id="MU853886">
    <property type="protein sequence ID" value="KAK3936363.1"/>
    <property type="molecule type" value="Genomic_DNA"/>
</dbReference>
<proteinExistence type="predicted"/>
<evidence type="ECO:0000259" key="1">
    <source>
        <dbReference type="Pfam" id="PF07985"/>
    </source>
</evidence>
<dbReference type="Proteomes" id="UP001303473">
    <property type="component" value="Unassembled WGS sequence"/>
</dbReference>
<evidence type="ECO:0000313" key="3">
    <source>
        <dbReference type="Proteomes" id="UP001303473"/>
    </source>
</evidence>
<protein>
    <recommendedName>
        <fullName evidence="1">SRR1-like domain-containing protein</fullName>
    </recommendedName>
</protein>
<dbReference type="Pfam" id="PF07985">
    <property type="entry name" value="SRR1"/>
    <property type="match status" value="1"/>
</dbReference>
<feature type="domain" description="SRR1-like" evidence="1">
    <location>
        <begin position="1"/>
        <end position="89"/>
    </location>
</feature>
<evidence type="ECO:0000313" key="2">
    <source>
        <dbReference type="EMBL" id="KAK3936363.1"/>
    </source>
</evidence>
<keyword evidence="3" id="KW-1185">Reference proteome</keyword>